<dbReference type="EMBL" id="BAABAK010000001">
    <property type="protein sequence ID" value="GAA3950556.1"/>
    <property type="molecule type" value="Genomic_DNA"/>
</dbReference>
<evidence type="ECO:0000256" key="3">
    <source>
        <dbReference type="ARBA" id="ARBA00023082"/>
    </source>
</evidence>
<keyword evidence="4" id="KW-0804">Transcription</keyword>
<feature type="domain" description="RNA polymerase sigma-70 region 2" evidence="5">
    <location>
        <begin position="27"/>
        <end position="93"/>
    </location>
</feature>
<dbReference type="PANTHER" id="PTHR43133:SF46">
    <property type="entry name" value="RNA POLYMERASE SIGMA-70 FACTOR ECF SUBFAMILY"/>
    <property type="match status" value="1"/>
</dbReference>
<evidence type="ECO:0000259" key="5">
    <source>
        <dbReference type="Pfam" id="PF04542"/>
    </source>
</evidence>
<dbReference type="Gene3D" id="1.10.10.10">
    <property type="entry name" value="Winged helix-like DNA-binding domain superfamily/Winged helix DNA-binding domain"/>
    <property type="match status" value="1"/>
</dbReference>
<comment type="similarity">
    <text evidence="1">Belongs to the sigma-70 factor family. ECF subfamily.</text>
</comment>
<dbReference type="SUPFAM" id="SSF88946">
    <property type="entry name" value="Sigma2 domain of RNA polymerase sigma factors"/>
    <property type="match status" value="1"/>
</dbReference>
<gene>
    <name evidence="7" type="ORF">GCM10022246_01320</name>
</gene>
<evidence type="ECO:0000256" key="1">
    <source>
        <dbReference type="ARBA" id="ARBA00010641"/>
    </source>
</evidence>
<reference evidence="8" key="1">
    <citation type="journal article" date="2019" name="Int. J. Syst. Evol. Microbiol.">
        <title>The Global Catalogue of Microorganisms (GCM) 10K type strain sequencing project: providing services to taxonomists for standard genome sequencing and annotation.</title>
        <authorList>
            <consortium name="The Broad Institute Genomics Platform"/>
            <consortium name="The Broad Institute Genome Sequencing Center for Infectious Disease"/>
            <person name="Wu L."/>
            <person name="Ma J."/>
        </authorList>
    </citation>
    <scope>NUCLEOTIDE SEQUENCE [LARGE SCALE GENOMIC DNA]</scope>
    <source>
        <strain evidence="8">JCM 17338</strain>
    </source>
</reference>
<proteinExistence type="inferred from homology"/>
<dbReference type="PANTHER" id="PTHR43133">
    <property type="entry name" value="RNA POLYMERASE ECF-TYPE SIGMA FACTO"/>
    <property type="match status" value="1"/>
</dbReference>
<dbReference type="Gene3D" id="1.10.1740.10">
    <property type="match status" value="1"/>
</dbReference>
<keyword evidence="3" id="KW-0731">Sigma factor</keyword>
<keyword evidence="8" id="KW-1185">Reference proteome</keyword>
<comment type="caution">
    <text evidence="7">The sequence shown here is derived from an EMBL/GenBank/DDBJ whole genome shotgun (WGS) entry which is preliminary data.</text>
</comment>
<dbReference type="Pfam" id="PF04542">
    <property type="entry name" value="Sigma70_r2"/>
    <property type="match status" value="1"/>
</dbReference>
<dbReference type="InterPro" id="IPR014284">
    <property type="entry name" value="RNA_pol_sigma-70_dom"/>
</dbReference>
<dbReference type="InterPro" id="IPR039425">
    <property type="entry name" value="RNA_pol_sigma-70-like"/>
</dbReference>
<evidence type="ECO:0000313" key="8">
    <source>
        <dbReference type="Proteomes" id="UP001501081"/>
    </source>
</evidence>
<protein>
    <submittedName>
        <fullName evidence="7">RNA polymerase sigma-70 factor</fullName>
    </submittedName>
</protein>
<evidence type="ECO:0000259" key="6">
    <source>
        <dbReference type="Pfam" id="PF08281"/>
    </source>
</evidence>
<dbReference type="InterPro" id="IPR036388">
    <property type="entry name" value="WH-like_DNA-bd_sf"/>
</dbReference>
<dbReference type="InterPro" id="IPR014327">
    <property type="entry name" value="RNA_pol_sigma70_bacteroid"/>
</dbReference>
<dbReference type="Pfam" id="PF08281">
    <property type="entry name" value="Sigma70_r4_2"/>
    <property type="match status" value="1"/>
</dbReference>
<dbReference type="NCBIfam" id="TIGR02937">
    <property type="entry name" value="sigma70-ECF"/>
    <property type="match status" value="1"/>
</dbReference>
<sequence length="188" mass="22494">MIYQSFTDIELLSLLKAGDEHALREIYDRYWKFSLTIAAKKLDNIQDAEDLVNDLFVSMWNRRDAWPEILSLQNYFKRAIRNQVLKIWAKKYRIEKYLLIQQSSIFEYEYQSSNSIEYKELNGQLKKAISDLPEKCRLVFELSREEGLSQKQISNKLGISQKTVEAHINKALKMLRINLRNYFMNFFF</sequence>
<dbReference type="SUPFAM" id="SSF88659">
    <property type="entry name" value="Sigma3 and sigma4 domains of RNA polymerase sigma factors"/>
    <property type="match status" value="1"/>
</dbReference>
<dbReference type="RefSeq" id="WP_344764146.1">
    <property type="nucleotide sequence ID" value="NZ_BAABAK010000001.1"/>
</dbReference>
<evidence type="ECO:0000256" key="2">
    <source>
        <dbReference type="ARBA" id="ARBA00023015"/>
    </source>
</evidence>
<dbReference type="NCBIfam" id="TIGR02985">
    <property type="entry name" value="Sig70_bacteroi1"/>
    <property type="match status" value="1"/>
</dbReference>
<dbReference type="Proteomes" id="UP001501081">
    <property type="component" value="Unassembled WGS sequence"/>
</dbReference>
<organism evidence="7 8">
    <name type="scientific">Pedobacter ginsengiterrae</name>
    <dbReference type="NCBI Taxonomy" id="871696"/>
    <lineage>
        <taxon>Bacteria</taxon>
        <taxon>Pseudomonadati</taxon>
        <taxon>Bacteroidota</taxon>
        <taxon>Sphingobacteriia</taxon>
        <taxon>Sphingobacteriales</taxon>
        <taxon>Sphingobacteriaceae</taxon>
        <taxon>Pedobacter</taxon>
    </lineage>
</organism>
<dbReference type="InterPro" id="IPR013249">
    <property type="entry name" value="RNA_pol_sigma70_r4_t2"/>
</dbReference>
<feature type="domain" description="RNA polymerase sigma factor 70 region 4 type 2" evidence="6">
    <location>
        <begin position="124"/>
        <end position="175"/>
    </location>
</feature>
<evidence type="ECO:0000256" key="4">
    <source>
        <dbReference type="ARBA" id="ARBA00023163"/>
    </source>
</evidence>
<dbReference type="InterPro" id="IPR013324">
    <property type="entry name" value="RNA_pol_sigma_r3/r4-like"/>
</dbReference>
<keyword evidence="2" id="KW-0805">Transcription regulation</keyword>
<dbReference type="InterPro" id="IPR013325">
    <property type="entry name" value="RNA_pol_sigma_r2"/>
</dbReference>
<name>A0ABP7NMT6_9SPHI</name>
<accession>A0ABP7NMT6</accession>
<dbReference type="InterPro" id="IPR007627">
    <property type="entry name" value="RNA_pol_sigma70_r2"/>
</dbReference>
<evidence type="ECO:0000313" key="7">
    <source>
        <dbReference type="EMBL" id="GAA3950556.1"/>
    </source>
</evidence>
<dbReference type="CDD" id="cd06171">
    <property type="entry name" value="Sigma70_r4"/>
    <property type="match status" value="1"/>
</dbReference>